<reference evidence="14 15" key="1">
    <citation type="submission" date="2020-10" db="EMBL/GenBank/DDBJ databases">
        <title>Pygocentrus nattereri (red-bellied piranha) genome, fPygNat1, primary haplotype.</title>
        <authorList>
            <person name="Myers G."/>
            <person name="Meyer A."/>
            <person name="Karagic N."/>
            <person name="Pippel M."/>
            <person name="Winkler S."/>
            <person name="Tracey A."/>
            <person name="Wood J."/>
            <person name="Formenti G."/>
            <person name="Howe K."/>
            <person name="Fedrigo O."/>
            <person name="Jarvis E.D."/>
        </authorList>
    </citation>
    <scope>NUCLEOTIDE SEQUENCE [LARGE SCALE GENOMIC DNA]</scope>
</reference>
<comment type="similarity">
    <text evidence="2">Belongs to the insulin family.</text>
</comment>
<dbReference type="SMART" id="SM00078">
    <property type="entry name" value="IlGF"/>
    <property type="match status" value="1"/>
</dbReference>
<evidence type="ECO:0000256" key="9">
    <source>
        <dbReference type="ARBA" id="ARBA00032209"/>
    </source>
</evidence>
<feature type="region of interest" description="Disordered" evidence="11">
    <location>
        <begin position="93"/>
        <end position="121"/>
    </location>
</feature>
<dbReference type="SUPFAM" id="SSF56994">
    <property type="entry name" value="Insulin-like"/>
    <property type="match status" value="1"/>
</dbReference>
<dbReference type="GeneTree" id="ENSGT00940000174859"/>
<dbReference type="Ensembl" id="ENSPNAT00000042173.1">
    <property type="protein sequence ID" value="ENSPNAP00000048643.1"/>
    <property type="gene ID" value="ENSPNAG00000037315.1"/>
</dbReference>
<dbReference type="CDD" id="cd00101">
    <property type="entry name" value="IlGF_like"/>
    <property type="match status" value="1"/>
</dbReference>
<evidence type="ECO:0000256" key="3">
    <source>
        <dbReference type="ARBA" id="ARBA00014427"/>
    </source>
</evidence>
<feature type="compositionally biased region" description="Polar residues" evidence="11">
    <location>
        <begin position="93"/>
        <end position="104"/>
    </location>
</feature>
<dbReference type="PANTHER" id="PTHR10423">
    <property type="entry name" value="INSULIN-LIKE 3"/>
    <property type="match status" value="1"/>
</dbReference>
<dbReference type="AlphaFoldDB" id="A0AAR2J9D5"/>
<evidence type="ECO:0000256" key="4">
    <source>
        <dbReference type="ARBA" id="ARBA00022525"/>
    </source>
</evidence>
<feature type="signal peptide" evidence="12">
    <location>
        <begin position="1"/>
        <end position="21"/>
    </location>
</feature>
<dbReference type="Gene3D" id="1.10.100.10">
    <property type="entry name" value="Insulin-like"/>
    <property type="match status" value="1"/>
</dbReference>
<evidence type="ECO:0000256" key="8">
    <source>
        <dbReference type="ARBA" id="ARBA00025288"/>
    </source>
</evidence>
<name>A0AAR2J9D5_PYGNA</name>
<comment type="subcellular location">
    <subcellularLocation>
        <location evidence="1">Secreted</location>
    </subcellularLocation>
</comment>
<dbReference type="PROSITE" id="PS00262">
    <property type="entry name" value="INSULIN"/>
    <property type="match status" value="1"/>
</dbReference>
<keyword evidence="15" id="KW-1185">Reference proteome</keyword>
<dbReference type="InterPro" id="IPR043387">
    <property type="entry name" value="INSL3/INSL4"/>
</dbReference>
<keyword evidence="4" id="KW-0964">Secreted</keyword>
<evidence type="ECO:0000259" key="13">
    <source>
        <dbReference type="SMART" id="SM00078"/>
    </source>
</evidence>
<dbReference type="InterPro" id="IPR036438">
    <property type="entry name" value="Insulin-like_sf"/>
</dbReference>
<dbReference type="GO" id="GO:0005615">
    <property type="term" value="C:extracellular space"/>
    <property type="evidence" value="ECO:0007669"/>
    <property type="project" value="TreeGrafter"/>
</dbReference>
<evidence type="ECO:0000256" key="11">
    <source>
        <dbReference type="SAM" id="MobiDB-lite"/>
    </source>
</evidence>
<comment type="function">
    <text evidence="8">Seems to play a role in testicular function. May be a trophic hormone with a role in testicular descent in fetal life. Is a ligand for LGR8 receptor.</text>
</comment>
<evidence type="ECO:0000256" key="12">
    <source>
        <dbReference type="SAM" id="SignalP"/>
    </source>
</evidence>
<keyword evidence="5" id="KW-0165">Cleavage on pair of basic residues</keyword>
<dbReference type="PANTHER" id="PTHR10423:SF3">
    <property type="entry name" value="INSULIN-LIKE 3"/>
    <property type="match status" value="1"/>
</dbReference>
<dbReference type="GO" id="GO:0005179">
    <property type="term" value="F:hormone activity"/>
    <property type="evidence" value="ECO:0007669"/>
    <property type="project" value="InterPro"/>
</dbReference>
<dbReference type="GO" id="GO:0001664">
    <property type="term" value="F:G protein-coupled receptor binding"/>
    <property type="evidence" value="ECO:0007669"/>
    <property type="project" value="TreeGrafter"/>
</dbReference>
<evidence type="ECO:0000256" key="5">
    <source>
        <dbReference type="ARBA" id="ARBA00022685"/>
    </source>
</evidence>
<dbReference type="InterPro" id="IPR022353">
    <property type="entry name" value="Insulin_CS"/>
</dbReference>
<evidence type="ECO:0000256" key="7">
    <source>
        <dbReference type="ARBA" id="ARBA00023157"/>
    </source>
</evidence>
<organism evidence="14 15">
    <name type="scientific">Pygocentrus nattereri</name>
    <name type="common">Red-bellied piranha</name>
    <dbReference type="NCBI Taxonomy" id="42514"/>
    <lineage>
        <taxon>Eukaryota</taxon>
        <taxon>Metazoa</taxon>
        <taxon>Chordata</taxon>
        <taxon>Craniata</taxon>
        <taxon>Vertebrata</taxon>
        <taxon>Euteleostomi</taxon>
        <taxon>Actinopterygii</taxon>
        <taxon>Neopterygii</taxon>
        <taxon>Teleostei</taxon>
        <taxon>Ostariophysi</taxon>
        <taxon>Characiformes</taxon>
        <taxon>Characoidei</taxon>
        <taxon>Pygocentrus</taxon>
    </lineage>
</organism>
<evidence type="ECO:0000313" key="14">
    <source>
        <dbReference type="Ensembl" id="ENSPNAP00000048643.1"/>
    </source>
</evidence>
<dbReference type="Proteomes" id="UP001501920">
    <property type="component" value="Chromosome 19"/>
</dbReference>
<keyword evidence="6 12" id="KW-0732">Signal</keyword>
<evidence type="ECO:0000256" key="10">
    <source>
        <dbReference type="ARBA" id="ARBA00032881"/>
    </source>
</evidence>
<accession>A0AAR2J9D5</accession>
<reference evidence="14" key="3">
    <citation type="submission" date="2025-09" db="UniProtKB">
        <authorList>
            <consortium name="Ensembl"/>
        </authorList>
    </citation>
    <scope>IDENTIFICATION</scope>
</reference>
<feature type="chain" id="PRO_5043647297" description="Insulin-like 3" evidence="12">
    <location>
        <begin position="22"/>
        <end position="153"/>
    </location>
</feature>
<dbReference type="GO" id="GO:0007193">
    <property type="term" value="P:adenylate cyclase-inhibiting G protein-coupled receptor signaling pathway"/>
    <property type="evidence" value="ECO:0007669"/>
    <property type="project" value="TreeGrafter"/>
</dbReference>
<feature type="domain" description="Insulin-like" evidence="13">
    <location>
        <begin position="26"/>
        <end position="153"/>
    </location>
</feature>
<sequence>MSLKWLVTLSVFLVIGNHGDAQDVRVKLCGREFIRMVVTSCGSSRLRRSTPLSRLLQLVNCLFLVDKIVAGLSSGQVVNLMRLQTFEDIQQLDDGSSETGTENGSAVKITEGSGMAPDDGQSANVSIRTVRDVGPAGVCCRSGCTMSELVQYC</sequence>
<dbReference type="InterPro" id="IPR016179">
    <property type="entry name" value="Insulin-like"/>
</dbReference>
<protein>
    <recommendedName>
        <fullName evidence="3">Insulin-like 3</fullName>
    </recommendedName>
    <alternativeName>
        <fullName evidence="10">Leydig insulin-like peptide</fullName>
    </alternativeName>
    <alternativeName>
        <fullName evidence="9">Relaxin-like factor</fullName>
    </alternativeName>
</protein>
<evidence type="ECO:0000256" key="2">
    <source>
        <dbReference type="ARBA" id="ARBA00009034"/>
    </source>
</evidence>
<evidence type="ECO:0000256" key="1">
    <source>
        <dbReference type="ARBA" id="ARBA00004613"/>
    </source>
</evidence>
<keyword evidence="7" id="KW-1015">Disulfide bond</keyword>
<proteinExistence type="inferred from homology"/>
<reference evidence="14" key="2">
    <citation type="submission" date="2025-08" db="UniProtKB">
        <authorList>
            <consortium name="Ensembl"/>
        </authorList>
    </citation>
    <scope>IDENTIFICATION</scope>
</reference>
<evidence type="ECO:0000313" key="15">
    <source>
        <dbReference type="Proteomes" id="UP001501920"/>
    </source>
</evidence>
<evidence type="ECO:0000256" key="6">
    <source>
        <dbReference type="ARBA" id="ARBA00022729"/>
    </source>
</evidence>